<organism evidence="1">
    <name type="scientific">termite gut metagenome</name>
    <dbReference type="NCBI Taxonomy" id="433724"/>
    <lineage>
        <taxon>unclassified sequences</taxon>
        <taxon>metagenomes</taxon>
        <taxon>organismal metagenomes</taxon>
    </lineage>
</organism>
<accession>A0A5J4QZ36</accession>
<protein>
    <recommendedName>
        <fullName evidence="2">DNA pilot protein</fullName>
    </recommendedName>
</protein>
<dbReference type="EMBL" id="SNRY01002154">
    <property type="protein sequence ID" value="KAA6326508.1"/>
    <property type="molecule type" value="Genomic_DNA"/>
</dbReference>
<evidence type="ECO:0000313" key="1">
    <source>
        <dbReference type="EMBL" id="KAA6326508.1"/>
    </source>
</evidence>
<gene>
    <name evidence="1" type="ORF">EZS27_024397</name>
</gene>
<evidence type="ECO:0008006" key="2">
    <source>
        <dbReference type="Google" id="ProtNLM"/>
    </source>
</evidence>
<reference evidence="1" key="1">
    <citation type="submission" date="2019-03" db="EMBL/GenBank/DDBJ databases">
        <title>Single cell metagenomics reveals metabolic interactions within the superorganism composed of flagellate Streblomastix strix and complex community of Bacteroidetes bacteria on its surface.</title>
        <authorList>
            <person name="Treitli S.C."/>
            <person name="Kolisko M."/>
            <person name="Husnik F."/>
            <person name="Keeling P."/>
            <person name="Hampl V."/>
        </authorList>
    </citation>
    <scope>NUCLEOTIDE SEQUENCE</scope>
    <source>
        <strain evidence="1">STM</strain>
    </source>
</reference>
<sequence length="287" mass="31782">MSILGGLGAGLLSVGGAVAGSLFNSSSQKSANETNLKLAQQQRDFEQKMWEQNNEYNLPSNQMSRFTAAGLNKNLIYGKITDNVAAPAPRGLPGHIEPFLGHNLGMNEGVDSYFNSRLKDAQTQNMYEQNENLQAQNNLIKSQTAVANASAVESGLRQAGMLSQNVLHKVNADWAPRLAEQSYEVAQQNMRNVAAEIEQKHANTQVSKMQLVNILTDTQLKQFELQLNKLGLQRNDALPFRVVATLFRKLFPNLEKDLYEIIHADSSTVVKDHFPGLCSPSYPPRQK</sequence>
<dbReference type="AlphaFoldDB" id="A0A5J4QZ36"/>
<name>A0A5J4QZ36_9ZZZZ</name>
<proteinExistence type="predicted"/>
<comment type="caution">
    <text evidence="1">The sequence shown here is derived from an EMBL/GenBank/DDBJ whole genome shotgun (WGS) entry which is preliminary data.</text>
</comment>